<proteinExistence type="predicted"/>
<keyword evidence="2" id="KW-1185">Reference proteome</keyword>
<organism evidence="1 2">
    <name type="scientific">Listeria rocourtiae</name>
    <dbReference type="NCBI Taxonomy" id="647910"/>
    <lineage>
        <taxon>Bacteria</taxon>
        <taxon>Bacillati</taxon>
        <taxon>Bacillota</taxon>
        <taxon>Bacilli</taxon>
        <taxon>Bacillales</taxon>
        <taxon>Listeriaceae</taxon>
        <taxon>Listeria</taxon>
    </lineage>
</organism>
<reference evidence="1 2" key="1">
    <citation type="submission" date="2019-03" db="EMBL/GenBank/DDBJ databases">
        <title>Genomic Encyclopedia of Type Strains, Phase III (KMG-III): the genomes of soil and plant-associated and newly described type strains.</title>
        <authorList>
            <person name="Whitman W."/>
        </authorList>
    </citation>
    <scope>NUCLEOTIDE SEQUENCE [LARGE SCALE GENOMIC DNA]</scope>
    <source>
        <strain evidence="1 2">CECT 7972</strain>
    </source>
</reference>
<comment type="caution">
    <text evidence="1">The sequence shown here is derived from an EMBL/GenBank/DDBJ whole genome shotgun (WGS) entry which is preliminary data.</text>
</comment>
<dbReference type="InterPro" id="IPR036388">
    <property type="entry name" value="WH-like_DNA-bd_sf"/>
</dbReference>
<dbReference type="EMBL" id="SNZK01000001">
    <property type="protein sequence ID" value="TDR55091.1"/>
    <property type="molecule type" value="Genomic_DNA"/>
</dbReference>
<dbReference type="Gene3D" id="1.10.10.10">
    <property type="entry name" value="Winged helix-like DNA-binding domain superfamily/Winged helix DNA-binding domain"/>
    <property type="match status" value="1"/>
</dbReference>
<name>A0A4R6ZR22_9LIST</name>
<dbReference type="RefSeq" id="WP_036072896.1">
    <property type="nucleotide sequence ID" value="NZ_SNZK01000001.1"/>
</dbReference>
<dbReference type="STRING" id="1265846.PROCOU_14028"/>
<dbReference type="Proteomes" id="UP000295558">
    <property type="component" value="Unassembled WGS sequence"/>
</dbReference>
<sequence length="93" mass="10596">MAQRQGFTIITNRVIDDEQLKGADKLVFMAICRYAHNKTRKCHPSRETLMKKAGVSKKPFQTSLTTLEARGYICIERRTSNGLKLSNEYTVMG</sequence>
<dbReference type="AlphaFoldDB" id="A0A4R6ZR22"/>
<protein>
    <submittedName>
        <fullName evidence="1">Helix-turn-helix protein</fullName>
    </submittedName>
</protein>
<evidence type="ECO:0000313" key="2">
    <source>
        <dbReference type="Proteomes" id="UP000295558"/>
    </source>
</evidence>
<evidence type="ECO:0000313" key="1">
    <source>
        <dbReference type="EMBL" id="TDR55091.1"/>
    </source>
</evidence>
<gene>
    <name evidence="1" type="ORF">DFP96_10117</name>
</gene>
<dbReference type="OrthoDB" id="2363877at2"/>
<dbReference type="Pfam" id="PF13730">
    <property type="entry name" value="HTH_36"/>
    <property type="match status" value="1"/>
</dbReference>
<accession>A0A4R6ZR22</accession>